<sequence>MSRLEELYDKMLDEAPVSFHAMQRAYIMELTEIYAKECSQASLEKASKLPHELYDDEWHIEKIKESITNQENIVLL</sequence>
<dbReference type="Proteomes" id="UP001210978">
    <property type="component" value="Chromosome"/>
</dbReference>
<evidence type="ECO:0000313" key="2">
    <source>
        <dbReference type="Proteomes" id="UP001210978"/>
    </source>
</evidence>
<organism evidence="1 2">
    <name type="scientific">Chryseobacterium camelliae</name>
    <dbReference type="NCBI Taxonomy" id="1265445"/>
    <lineage>
        <taxon>Bacteria</taxon>
        <taxon>Pseudomonadati</taxon>
        <taxon>Bacteroidota</taxon>
        <taxon>Flavobacteriia</taxon>
        <taxon>Flavobacteriales</taxon>
        <taxon>Weeksellaceae</taxon>
        <taxon>Chryseobacterium group</taxon>
        <taxon>Chryseobacterium</taxon>
    </lineage>
</organism>
<dbReference type="EMBL" id="CP115859">
    <property type="protein sequence ID" value="WBV60264.1"/>
    <property type="molecule type" value="Genomic_DNA"/>
</dbReference>
<gene>
    <name evidence="1" type="ORF">PFY12_14645</name>
</gene>
<protein>
    <recommendedName>
        <fullName evidence="3">DUF2281 domain-containing protein</fullName>
    </recommendedName>
</protein>
<dbReference type="RefSeq" id="WP_271148600.1">
    <property type="nucleotide sequence ID" value="NZ_CP115859.1"/>
</dbReference>
<name>A0ABY7QLP7_9FLAO</name>
<evidence type="ECO:0000313" key="1">
    <source>
        <dbReference type="EMBL" id="WBV60264.1"/>
    </source>
</evidence>
<proteinExistence type="predicted"/>
<evidence type="ECO:0008006" key="3">
    <source>
        <dbReference type="Google" id="ProtNLM"/>
    </source>
</evidence>
<accession>A0ABY7QLP7</accession>
<reference evidence="1 2" key="1">
    <citation type="submission" date="2023-01" db="EMBL/GenBank/DDBJ databases">
        <title>Complete genome of Chryseobacterium camelliae VAN22-5A.</title>
        <authorList>
            <person name="Zong G."/>
            <person name="Cao G."/>
        </authorList>
    </citation>
    <scope>NUCLEOTIDE SEQUENCE [LARGE SCALE GENOMIC DNA]</scope>
    <source>
        <strain evidence="1 2">VAN22-5A</strain>
    </source>
</reference>
<keyword evidence="2" id="KW-1185">Reference proteome</keyword>